<gene>
    <name evidence="2" type="ORF">RIF29_20335</name>
</gene>
<reference evidence="2 3" key="1">
    <citation type="submission" date="2024-01" db="EMBL/GenBank/DDBJ databases">
        <title>The genomes of 5 underutilized Papilionoideae crops provide insights into root nodulation and disease resistanc.</title>
        <authorList>
            <person name="Yuan L."/>
        </authorList>
    </citation>
    <scope>NUCLEOTIDE SEQUENCE [LARGE SCALE GENOMIC DNA]</scope>
    <source>
        <strain evidence="2">ZHUSHIDOU_FW_LH</strain>
        <tissue evidence="2">Leaf</tissue>
    </source>
</reference>
<comment type="caution">
    <text evidence="2">The sequence shown here is derived from an EMBL/GenBank/DDBJ whole genome shotgun (WGS) entry which is preliminary data.</text>
</comment>
<feature type="compositionally biased region" description="Low complexity" evidence="1">
    <location>
        <begin position="70"/>
        <end position="79"/>
    </location>
</feature>
<accession>A0AAN9F1E0</accession>
<sequence length="87" mass="9814">MHGYPSQEYTFDLRSDKILGNQRNFTENEKQLRIHRSRSVPEFSKDDNVPAGGIFRIIPITPQLAEKTTRPTTSATSRPDGNDVGNP</sequence>
<proteinExistence type="predicted"/>
<protein>
    <submittedName>
        <fullName evidence="2">Uncharacterized protein</fullName>
    </submittedName>
</protein>
<evidence type="ECO:0000313" key="3">
    <source>
        <dbReference type="Proteomes" id="UP001372338"/>
    </source>
</evidence>
<name>A0AAN9F1E0_CROPI</name>
<dbReference type="Proteomes" id="UP001372338">
    <property type="component" value="Unassembled WGS sequence"/>
</dbReference>
<evidence type="ECO:0000256" key="1">
    <source>
        <dbReference type="SAM" id="MobiDB-lite"/>
    </source>
</evidence>
<keyword evidence="3" id="KW-1185">Reference proteome</keyword>
<evidence type="ECO:0000313" key="2">
    <source>
        <dbReference type="EMBL" id="KAK7267657.1"/>
    </source>
</evidence>
<feature type="region of interest" description="Disordered" evidence="1">
    <location>
        <begin position="60"/>
        <end position="87"/>
    </location>
</feature>
<dbReference type="AlphaFoldDB" id="A0AAN9F1E0"/>
<organism evidence="2 3">
    <name type="scientific">Crotalaria pallida</name>
    <name type="common">Smooth rattlebox</name>
    <name type="synonym">Crotalaria striata</name>
    <dbReference type="NCBI Taxonomy" id="3830"/>
    <lineage>
        <taxon>Eukaryota</taxon>
        <taxon>Viridiplantae</taxon>
        <taxon>Streptophyta</taxon>
        <taxon>Embryophyta</taxon>
        <taxon>Tracheophyta</taxon>
        <taxon>Spermatophyta</taxon>
        <taxon>Magnoliopsida</taxon>
        <taxon>eudicotyledons</taxon>
        <taxon>Gunneridae</taxon>
        <taxon>Pentapetalae</taxon>
        <taxon>rosids</taxon>
        <taxon>fabids</taxon>
        <taxon>Fabales</taxon>
        <taxon>Fabaceae</taxon>
        <taxon>Papilionoideae</taxon>
        <taxon>50 kb inversion clade</taxon>
        <taxon>genistoids sensu lato</taxon>
        <taxon>core genistoids</taxon>
        <taxon>Crotalarieae</taxon>
        <taxon>Crotalaria</taxon>
    </lineage>
</organism>
<dbReference type="EMBL" id="JAYWIO010000004">
    <property type="protein sequence ID" value="KAK7267657.1"/>
    <property type="molecule type" value="Genomic_DNA"/>
</dbReference>